<dbReference type="EMBL" id="FOFB01000014">
    <property type="protein sequence ID" value="SEQ69854.1"/>
    <property type="molecule type" value="Genomic_DNA"/>
</dbReference>
<proteinExistence type="predicted"/>
<name>A0A1H9I5J8_9BACT</name>
<evidence type="ECO:0000256" key="2">
    <source>
        <dbReference type="ARBA" id="ARBA00022692"/>
    </source>
</evidence>
<dbReference type="InterPro" id="IPR006685">
    <property type="entry name" value="MscS_channel_2nd"/>
</dbReference>
<dbReference type="Proteomes" id="UP000199021">
    <property type="component" value="Unassembled WGS sequence"/>
</dbReference>
<evidence type="ECO:0000256" key="4">
    <source>
        <dbReference type="ARBA" id="ARBA00023136"/>
    </source>
</evidence>
<dbReference type="GO" id="GO:0008381">
    <property type="term" value="F:mechanosensitive monoatomic ion channel activity"/>
    <property type="evidence" value="ECO:0007669"/>
    <property type="project" value="UniProtKB-ARBA"/>
</dbReference>
<dbReference type="STRING" id="478744.SAMN05444359_11450"/>
<dbReference type="OrthoDB" id="9792218at2"/>
<dbReference type="Gene3D" id="1.10.287.1260">
    <property type="match status" value="1"/>
</dbReference>
<feature type="transmembrane region" description="Helical" evidence="5">
    <location>
        <begin position="170"/>
        <end position="189"/>
    </location>
</feature>
<evidence type="ECO:0000313" key="8">
    <source>
        <dbReference type="Proteomes" id="UP000199021"/>
    </source>
</evidence>
<evidence type="ECO:0000259" key="6">
    <source>
        <dbReference type="Pfam" id="PF00924"/>
    </source>
</evidence>
<evidence type="ECO:0000256" key="1">
    <source>
        <dbReference type="ARBA" id="ARBA00004370"/>
    </source>
</evidence>
<feature type="transmembrane region" description="Helical" evidence="5">
    <location>
        <begin position="100"/>
        <end position="123"/>
    </location>
</feature>
<dbReference type="InterPro" id="IPR010920">
    <property type="entry name" value="LSM_dom_sf"/>
</dbReference>
<feature type="transmembrane region" description="Helical" evidence="5">
    <location>
        <begin position="13"/>
        <end position="41"/>
    </location>
</feature>
<feature type="transmembrane region" description="Helical" evidence="5">
    <location>
        <begin position="143"/>
        <end position="164"/>
    </location>
</feature>
<comment type="subcellular location">
    <subcellularLocation>
        <location evidence="1">Membrane</location>
    </subcellularLocation>
</comment>
<evidence type="ECO:0000256" key="5">
    <source>
        <dbReference type="SAM" id="Phobius"/>
    </source>
</evidence>
<feature type="domain" description="Mechanosensitive ion channel MscS" evidence="6">
    <location>
        <begin position="192"/>
        <end position="258"/>
    </location>
</feature>
<sequence>MNELSSLIESTPLFVQMAILFGVSLLLATLVVMIVFPILSATAKRTKSFTLEAFVKRTRSSVFWLLTFFLTLSFWANFLTDSEEDPVFYLTTFRQIVRTLLYIFLGVLLVKSTNVAADTIRFLYNADDKNNLRERKILTQLQYIQRIAAIIIFIVILAMILMQFDSMRTFGTGLITSAGVGGIIIGLAAQKSIANLLAGFQIAFTQPIRLDDALIVNGEYGWVEEITLTYVTMRLWDQRRQIVPLQYFIDNTFQNWTRTNSELTGTVLLYVDYTFPVDALREEVDRWLPLQDIWDERVKSVMVTENSDRAMTIRVLVSAKDAGTTFDLRCRTREHLIHWIQENYRNCLPQNRVAPNQAAMISAEVEENEE</sequence>
<keyword evidence="3 5" id="KW-1133">Transmembrane helix</keyword>
<dbReference type="InParanoid" id="A0A1H9I5J8"/>
<protein>
    <submittedName>
        <fullName evidence="7">Small-conductance mechanosensitive channel</fullName>
    </submittedName>
</protein>
<gene>
    <name evidence="7" type="ORF">SAMN05444359_11450</name>
</gene>
<organism evidence="7 8">
    <name type="scientific">Neolewinella agarilytica</name>
    <dbReference type="NCBI Taxonomy" id="478744"/>
    <lineage>
        <taxon>Bacteria</taxon>
        <taxon>Pseudomonadati</taxon>
        <taxon>Bacteroidota</taxon>
        <taxon>Saprospiria</taxon>
        <taxon>Saprospirales</taxon>
        <taxon>Lewinellaceae</taxon>
        <taxon>Neolewinella</taxon>
    </lineage>
</organism>
<dbReference type="RefSeq" id="WP_090169309.1">
    <property type="nucleotide sequence ID" value="NZ_FOFB01000014.1"/>
</dbReference>
<keyword evidence="8" id="KW-1185">Reference proteome</keyword>
<feature type="transmembrane region" description="Helical" evidence="5">
    <location>
        <begin position="62"/>
        <end position="80"/>
    </location>
</feature>
<dbReference type="SUPFAM" id="SSF50182">
    <property type="entry name" value="Sm-like ribonucleoproteins"/>
    <property type="match status" value="1"/>
</dbReference>
<keyword evidence="4 5" id="KW-0472">Membrane</keyword>
<dbReference type="Gene3D" id="2.30.30.60">
    <property type="match status" value="1"/>
</dbReference>
<reference evidence="8" key="1">
    <citation type="submission" date="2016-10" db="EMBL/GenBank/DDBJ databases">
        <authorList>
            <person name="Varghese N."/>
            <person name="Submissions S."/>
        </authorList>
    </citation>
    <scope>NUCLEOTIDE SEQUENCE [LARGE SCALE GENOMIC DNA]</scope>
    <source>
        <strain evidence="8">DSM 24740</strain>
    </source>
</reference>
<evidence type="ECO:0000313" key="7">
    <source>
        <dbReference type="EMBL" id="SEQ69854.1"/>
    </source>
</evidence>
<dbReference type="GO" id="GO:0016020">
    <property type="term" value="C:membrane"/>
    <property type="evidence" value="ECO:0007669"/>
    <property type="project" value="UniProtKB-SubCell"/>
</dbReference>
<accession>A0A1H9I5J8</accession>
<dbReference type="Pfam" id="PF00924">
    <property type="entry name" value="MS_channel_2nd"/>
    <property type="match status" value="1"/>
</dbReference>
<dbReference type="PANTHER" id="PTHR30566">
    <property type="entry name" value="YNAI-RELATED MECHANOSENSITIVE ION CHANNEL"/>
    <property type="match status" value="1"/>
</dbReference>
<dbReference type="InterPro" id="IPR023408">
    <property type="entry name" value="MscS_beta-dom_sf"/>
</dbReference>
<evidence type="ECO:0000256" key="3">
    <source>
        <dbReference type="ARBA" id="ARBA00022989"/>
    </source>
</evidence>
<dbReference type="PANTHER" id="PTHR30566:SF25">
    <property type="entry name" value="INNER MEMBRANE PROTEIN"/>
    <property type="match status" value="1"/>
</dbReference>
<dbReference type="AlphaFoldDB" id="A0A1H9I5J8"/>
<keyword evidence="2 5" id="KW-0812">Transmembrane</keyword>